<reference evidence="8 9" key="1">
    <citation type="journal article" date="2017" name="Curr. Biol.">
        <title>Genome architecture and evolution of a unichromosomal asexual nematode.</title>
        <authorList>
            <person name="Fradin H."/>
            <person name="Zegar C."/>
            <person name="Gutwein M."/>
            <person name="Lucas J."/>
            <person name="Kovtun M."/>
            <person name="Corcoran D."/>
            <person name="Baugh L.R."/>
            <person name="Kiontke K."/>
            <person name="Gunsalus K."/>
            <person name="Fitch D.H."/>
            <person name="Piano F."/>
        </authorList>
    </citation>
    <scope>NUCLEOTIDE SEQUENCE [LARGE SCALE GENOMIC DNA]</scope>
    <source>
        <strain evidence="8">PF1309</strain>
    </source>
</reference>
<proteinExistence type="inferred from homology"/>
<name>A0A2A2KZ83_9BILA</name>
<evidence type="ECO:0000256" key="1">
    <source>
        <dbReference type="ARBA" id="ARBA00004370"/>
    </source>
</evidence>
<evidence type="ECO:0000313" key="9">
    <source>
        <dbReference type="Proteomes" id="UP000218231"/>
    </source>
</evidence>
<dbReference type="EMBL" id="LIAE01007434">
    <property type="protein sequence ID" value="PAV79311.1"/>
    <property type="molecule type" value="Genomic_DNA"/>
</dbReference>
<dbReference type="AlphaFoldDB" id="A0A2A2KZ83"/>
<evidence type="ECO:0000256" key="2">
    <source>
        <dbReference type="ARBA" id="ARBA00010532"/>
    </source>
</evidence>
<evidence type="ECO:0000256" key="3">
    <source>
        <dbReference type="ARBA" id="ARBA00022692"/>
    </source>
</evidence>
<feature type="non-terminal residue" evidence="8">
    <location>
        <position position="274"/>
    </location>
</feature>
<dbReference type="PANTHER" id="PTHR11923:SF55">
    <property type="entry name" value="SCAVENGER RECEPTOR (CD36 FAMILY) RELATED"/>
    <property type="match status" value="1"/>
</dbReference>
<dbReference type="InterPro" id="IPR002159">
    <property type="entry name" value="CD36_fam"/>
</dbReference>
<dbReference type="STRING" id="2018661.A0A2A2KZ83"/>
<sequence length="274" mass="31402">MWLPRLNRCDWALLIIGLVLFVLSIITIAGFPSLYATIVKHTLTLRQYEDYSLSFGTFVFANPAMTNVMNFYFFNVTNPDEVMYYGAKPQLVEVGPFAVQESEHKKYIKTNEDGTAMFYENYKMYNIRQDLSCDVCNWDGNLIFPNPTGVGTAHLLIEPQYRVTRVGKFIISLGILLLGQYTFVSHPIREFLFDGYDDSLLSFAHSNLVYDISGLLLGNRSVIPLPVPAMAKFAFFYQYNNTQDENYWVRTGKDDINRVGEIITWADHTELPAT</sequence>
<comment type="caution">
    <text evidence="8">The sequence shown here is derived from an EMBL/GenBank/DDBJ whole genome shotgun (WGS) entry which is preliminary data.</text>
</comment>
<dbReference type="OrthoDB" id="18585at2759"/>
<dbReference type="Proteomes" id="UP000218231">
    <property type="component" value="Unassembled WGS sequence"/>
</dbReference>
<keyword evidence="9" id="KW-1185">Reference proteome</keyword>
<comment type="subcellular location">
    <subcellularLocation>
        <location evidence="1">Membrane</location>
    </subcellularLocation>
</comment>
<accession>A0A2A2KZ83</accession>
<feature type="transmembrane region" description="Helical" evidence="7">
    <location>
        <begin position="12"/>
        <end position="31"/>
    </location>
</feature>
<feature type="transmembrane region" description="Helical" evidence="7">
    <location>
        <begin position="51"/>
        <end position="74"/>
    </location>
</feature>
<comment type="similarity">
    <text evidence="2">Belongs to the CD36 family.</text>
</comment>
<dbReference type="GO" id="GO:0005044">
    <property type="term" value="F:scavenger receptor activity"/>
    <property type="evidence" value="ECO:0007669"/>
    <property type="project" value="TreeGrafter"/>
</dbReference>
<evidence type="ECO:0000256" key="7">
    <source>
        <dbReference type="SAM" id="Phobius"/>
    </source>
</evidence>
<dbReference type="PANTHER" id="PTHR11923">
    <property type="entry name" value="SCAVENGER RECEPTOR CLASS B TYPE-1 SR-B1"/>
    <property type="match status" value="1"/>
</dbReference>
<organism evidence="8 9">
    <name type="scientific">Diploscapter pachys</name>
    <dbReference type="NCBI Taxonomy" id="2018661"/>
    <lineage>
        <taxon>Eukaryota</taxon>
        <taxon>Metazoa</taxon>
        <taxon>Ecdysozoa</taxon>
        <taxon>Nematoda</taxon>
        <taxon>Chromadorea</taxon>
        <taxon>Rhabditida</taxon>
        <taxon>Rhabditina</taxon>
        <taxon>Rhabditomorpha</taxon>
        <taxon>Rhabditoidea</taxon>
        <taxon>Rhabditidae</taxon>
        <taxon>Diploscapter</taxon>
    </lineage>
</organism>
<evidence type="ECO:0000256" key="4">
    <source>
        <dbReference type="ARBA" id="ARBA00022989"/>
    </source>
</evidence>
<keyword evidence="5 7" id="KW-0472">Membrane</keyword>
<keyword evidence="6" id="KW-0325">Glycoprotein</keyword>
<keyword evidence="4 7" id="KW-1133">Transmembrane helix</keyword>
<dbReference type="Pfam" id="PF01130">
    <property type="entry name" value="CD36"/>
    <property type="match status" value="1"/>
</dbReference>
<evidence type="ECO:0000256" key="5">
    <source>
        <dbReference type="ARBA" id="ARBA00023136"/>
    </source>
</evidence>
<evidence type="ECO:0000313" key="8">
    <source>
        <dbReference type="EMBL" id="PAV79311.1"/>
    </source>
</evidence>
<keyword evidence="3 7" id="KW-0812">Transmembrane</keyword>
<gene>
    <name evidence="8" type="ORF">WR25_20188</name>
</gene>
<dbReference type="PRINTS" id="PR01609">
    <property type="entry name" value="CD36FAMILY"/>
</dbReference>
<dbReference type="GO" id="GO:0005737">
    <property type="term" value="C:cytoplasm"/>
    <property type="evidence" value="ECO:0007669"/>
    <property type="project" value="TreeGrafter"/>
</dbReference>
<evidence type="ECO:0000256" key="6">
    <source>
        <dbReference type="ARBA" id="ARBA00023180"/>
    </source>
</evidence>
<protein>
    <submittedName>
        <fullName evidence="8">Uncharacterized protein</fullName>
    </submittedName>
</protein>
<dbReference type="GO" id="GO:0016020">
    <property type="term" value="C:membrane"/>
    <property type="evidence" value="ECO:0007669"/>
    <property type="project" value="UniProtKB-SubCell"/>
</dbReference>